<dbReference type="STRING" id="673.AL542_02990"/>
<dbReference type="GO" id="GO:0016887">
    <property type="term" value="F:ATP hydrolysis activity"/>
    <property type="evidence" value="ECO:0007669"/>
    <property type="project" value="TreeGrafter"/>
</dbReference>
<dbReference type="RefSeq" id="WP_115660310.1">
    <property type="nucleotide sequence ID" value="NZ_UGHD01000003.1"/>
</dbReference>
<evidence type="ECO:0000313" key="4">
    <source>
        <dbReference type="Proteomes" id="UP000254512"/>
    </source>
</evidence>
<dbReference type="EMBL" id="UGHD01000003">
    <property type="protein sequence ID" value="STO98533.1"/>
    <property type="molecule type" value="Genomic_DNA"/>
</dbReference>
<dbReference type="PANTHER" id="PTHR43384">
    <property type="entry name" value="SEPTUM SITE-DETERMINING PROTEIN MIND HOMOLOG, CHLOROPLASTIC-RELATED"/>
    <property type="match status" value="1"/>
</dbReference>
<name>A0A377J9T0_GRIHO</name>
<dbReference type="GO" id="GO:0005829">
    <property type="term" value="C:cytosol"/>
    <property type="evidence" value="ECO:0007669"/>
    <property type="project" value="TreeGrafter"/>
</dbReference>
<dbReference type="Gene3D" id="3.40.50.2300">
    <property type="match status" value="1"/>
</dbReference>
<reference evidence="3 4" key="1">
    <citation type="submission" date="2018-06" db="EMBL/GenBank/DDBJ databases">
        <authorList>
            <consortium name="Pathogen Informatics"/>
            <person name="Doyle S."/>
        </authorList>
    </citation>
    <scope>NUCLEOTIDE SEQUENCE [LARGE SCALE GENOMIC DNA]</scope>
    <source>
        <strain evidence="3 4">NCTC11645</strain>
    </source>
</reference>
<evidence type="ECO:0000256" key="1">
    <source>
        <dbReference type="ARBA" id="ARBA00022741"/>
    </source>
</evidence>
<organism evidence="3 4">
    <name type="scientific">Grimontia hollisae</name>
    <name type="common">Vibrio hollisae</name>
    <dbReference type="NCBI Taxonomy" id="673"/>
    <lineage>
        <taxon>Bacteria</taxon>
        <taxon>Pseudomonadati</taxon>
        <taxon>Pseudomonadota</taxon>
        <taxon>Gammaproteobacteria</taxon>
        <taxon>Vibrionales</taxon>
        <taxon>Vibrionaceae</taxon>
        <taxon>Grimontia</taxon>
    </lineage>
</organism>
<dbReference type="Gene3D" id="3.40.50.300">
    <property type="entry name" value="P-loop containing nucleotide triphosphate hydrolases"/>
    <property type="match status" value="1"/>
</dbReference>
<dbReference type="Proteomes" id="UP000254512">
    <property type="component" value="Unassembled WGS sequence"/>
</dbReference>
<protein>
    <submittedName>
        <fullName evidence="3">Flp pilus assembly protein, ATPase CpaE</fullName>
    </submittedName>
</protein>
<accession>A0A377J9T0</accession>
<gene>
    <name evidence="3" type="ORF">NCTC11645_03519</name>
</gene>
<evidence type="ECO:0000313" key="3">
    <source>
        <dbReference type="EMBL" id="STO98533.1"/>
    </source>
</evidence>
<dbReference type="GO" id="GO:0009898">
    <property type="term" value="C:cytoplasmic side of plasma membrane"/>
    <property type="evidence" value="ECO:0007669"/>
    <property type="project" value="TreeGrafter"/>
</dbReference>
<dbReference type="SUPFAM" id="SSF52540">
    <property type="entry name" value="P-loop containing nucleoside triphosphate hydrolases"/>
    <property type="match status" value="1"/>
</dbReference>
<evidence type="ECO:0000256" key="2">
    <source>
        <dbReference type="ARBA" id="ARBA00022840"/>
    </source>
</evidence>
<dbReference type="GO" id="GO:0051782">
    <property type="term" value="P:negative regulation of cell division"/>
    <property type="evidence" value="ECO:0007669"/>
    <property type="project" value="TreeGrafter"/>
</dbReference>
<proteinExistence type="predicted"/>
<dbReference type="PANTHER" id="PTHR43384:SF6">
    <property type="entry name" value="SEPTUM SITE-DETERMINING PROTEIN MIND HOMOLOG, CHLOROPLASTIC"/>
    <property type="match status" value="1"/>
</dbReference>
<sequence>MLDFGDLLKKDHQNQSNTFGTQSGIRTVQFYRNEEVKALVEETFRFDGHPLPVSFGYKFKDLPSLVEENNAQLVVIDLVGCVDTLKECRQLSTRLPTHLSVIVLGDADSISIVRELKTIGFYYLYWPVDKIELAEFVDSVVTRHIETNALKSRRRAKRIGIVGMRGGIGASLICAELGWILTNKKQTSCLVVDNNYLTGNLDIFLGLKNRDKRRLGSTETGNEIDQTSARTLVTRINSRLDYLALGLSEESSTELQEVNDLVVSHLSPETNFVLEDFSASVGFDIQPKQLLKTLDVAVIVMEPSISCLRETSAMLRKIKKLMEEPEFKRSMRVLIVLNNHRAPRFSSVTEAEIEKYLEAKIDVVLPYEVSAEEALVNGTRIGEGKSKLGAQLNVLCSRIIGEDTSGNTKKTLFSFLHRKDK</sequence>
<dbReference type="AlphaFoldDB" id="A0A377J9T0"/>
<keyword evidence="1" id="KW-0547">Nucleotide-binding</keyword>
<dbReference type="InterPro" id="IPR050625">
    <property type="entry name" value="ParA/MinD_ATPase"/>
</dbReference>
<dbReference type="InterPro" id="IPR027417">
    <property type="entry name" value="P-loop_NTPase"/>
</dbReference>
<keyword evidence="2" id="KW-0067">ATP-binding</keyword>
<dbReference type="GO" id="GO:0005524">
    <property type="term" value="F:ATP binding"/>
    <property type="evidence" value="ECO:0007669"/>
    <property type="project" value="UniProtKB-KW"/>
</dbReference>